<feature type="region of interest" description="Disordered" evidence="3">
    <location>
        <begin position="122"/>
        <end position="186"/>
    </location>
</feature>
<dbReference type="EMBL" id="RYZW01000051">
    <property type="protein sequence ID" value="TDZ54919.1"/>
    <property type="molecule type" value="Genomic_DNA"/>
</dbReference>
<accession>A0A4R8RDP4</accession>
<sequence>MVSTLSAGRVENAGQQEYDGEPISAVLIFGDVRHTANQAYNYLSGAGASGLFPRPADQLAGMARYADVLRSYCVDSDPICAGGDTSANHLNYFDIYSTDAGKWVQELVGKAAAGATTTTSSSRAISTSSAASSRRPSATSTSSSASAVETTGTASAAPSPESTTGASATSSPTADNAASSPTPTADGAAGVAACNVAVLGLVAAFGLTMVW</sequence>
<dbReference type="InterPro" id="IPR029058">
    <property type="entry name" value="AB_hydrolase_fold"/>
</dbReference>
<gene>
    <name evidence="4" type="ORF">CTRI78_v005862</name>
</gene>
<dbReference type="PANTHER" id="PTHR33630">
    <property type="entry name" value="CUTINASE RV1984C-RELATED-RELATED"/>
    <property type="match status" value="1"/>
</dbReference>
<evidence type="ECO:0000256" key="1">
    <source>
        <dbReference type="ARBA" id="ARBA00022801"/>
    </source>
</evidence>
<dbReference type="PANTHER" id="PTHR33630:SF13">
    <property type="entry name" value="ACETYLXYLAN ESTERASE"/>
    <property type="match status" value="1"/>
</dbReference>
<dbReference type="Proteomes" id="UP000295703">
    <property type="component" value="Unassembled WGS sequence"/>
</dbReference>
<organism evidence="4 5">
    <name type="scientific">Colletotrichum trifolii</name>
    <dbReference type="NCBI Taxonomy" id="5466"/>
    <lineage>
        <taxon>Eukaryota</taxon>
        <taxon>Fungi</taxon>
        <taxon>Dikarya</taxon>
        <taxon>Ascomycota</taxon>
        <taxon>Pezizomycotina</taxon>
        <taxon>Sordariomycetes</taxon>
        <taxon>Hypocreomycetidae</taxon>
        <taxon>Glomerellales</taxon>
        <taxon>Glomerellaceae</taxon>
        <taxon>Colletotrichum</taxon>
        <taxon>Colletotrichum orbiculare species complex</taxon>
    </lineage>
</organism>
<name>A0A4R8RDP4_COLTR</name>
<protein>
    <recommendedName>
        <fullName evidence="6">Acetylxylan esterase 2</fullName>
    </recommendedName>
</protein>
<evidence type="ECO:0000313" key="5">
    <source>
        <dbReference type="Proteomes" id="UP000295703"/>
    </source>
</evidence>
<feature type="compositionally biased region" description="Low complexity" evidence="3">
    <location>
        <begin position="122"/>
        <end position="174"/>
    </location>
</feature>
<dbReference type="GO" id="GO:0052689">
    <property type="term" value="F:carboxylic ester hydrolase activity"/>
    <property type="evidence" value="ECO:0007669"/>
    <property type="project" value="UniProtKB-ARBA"/>
</dbReference>
<proteinExistence type="predicted"/>
<evidence type="ECO:0008006" key="6">
    <source>
        <dbReference type="Google" id="ProtNLM"/>
    </source>
</evidence>
<reference evidence="4 5" key="1">
    <citation type="submission" date="2018-12" db="EMBL/GenBank/DDBJ databases">
        <title>Genome sequence and assembly of Colletotrichum trifolii.</title>
        <authorList>
            <person name="Gan P."/>
            <person name="Shirasu K."/>
        </authorList>
    </citation>
    <scope>NUCLEOTIDE SEQUENCE [LARGE SCALE GENOMIC DNA]</scope>
    <source>
        <strain evidence="4 5">543-2</strain>
    </source>
</reference>
<evidence type="ECO:0000313" key="4">
    <source>
        <dbReference type="EMBL" id="TDZ54919.1"/>
    </source>
</evidence>
<dbReference type="Pfam" id="PF01083">
    <property type="entry name" value="Cutinase"/>
    <property type="match status" value="1"/>
</dbReference>
<dbReference type="Gene3D" id="3.40.50.1820">
    <property type="entry name" value="alpha/beta hydrolase"/>
    <property type="match status" value="1"/>
</dbReference>
<keyword evidence="5" id="KW-1185">Reference proteome</keyword>
<comment type="caution">
    <text evidence="4">The sequence shown here is derived from an EMBL/GenBank/DDBJ whole genome shotgun (WGS) entry which is preliminary data.</text>
</comment>
<dbReference type="STRING" id="5466.A0A4R8RDP4"/>
<dbReference type="AlphaFoldDB" id="A0A4R8RDP4"/>
<keyword evidence="2" id="KW-1015">Disulfide bond</keyword>
<dbReference type="SUPFAM" id="SSF53474">
    <property type="entry name" value="alpha/beta-Hydrolases"/>
    <property type="match status" value="1"/>
</dbReference>
<evidence type="ECO:0000256" key="2">
    <source>
        <dbReference type="ARBA" id="ARBA00023157"/>
    </source>
</evidence>
<keyword evidence="1" id="KW-0378">Hydrolase</keyword>
<evidence type="ECO:0000256" key="3">
    <source>
        <dbReference type="SAM" id="MobiDB-lite"/>
    </source>
</evidence>
<dbReference type="InterPro" id="IPR000675">
    <property type="entry name" value="Cutinase/axe"/>
</dbReference>